<organism evidence="3">
    <name type="scientific">Trypanosoma congolense (strain IL3000)</name>
    <dbReference type="NCBI Taxonomy" id="1068625"/>
    <lineage>
        <taxon>Eukaryota</taxon>
        <taxon>Discoba</taxon>
        <taxon>Euglenozoa</taxon>
        <taxon>Kinetoplastea</taxon>
        <taxon>Metakinetoplastina</taxon>
        <taxon>Trypanosomatida</taxon>
        <taxon>Trypanosomatidae</taxon>
        <taxon>Trypanosoma</taxon>
        <taxon>Nannomonas</taxon>
    </lineage>
</organism>
<protein>
    <recommendedName>
        <fullName evidence="2">NERD domain-containing protein</fullName>
    </recommendedName>
</protein>
<feature type="transmembrane region" description="Helical" evidence="1">
    <location>
        <begin position="12"/>
        <end position="36"/>
    </location>
</feature>
<keyword evidence="1" id="KW-0472">Membrane</keyword>
<keyword evidence="1" id="KW-1133">Transmembrane helix</keyword>
<sequence length="410" mass="47502">MVNYVQEMAYWAPTVLLIVSILLLIIIAVGLSYGIFWKGVASWSWRQIFSLVRLSAHEYSFRASMDAEESVEAALRDAGWRHVFLRRRVPVQRLSHNREIDVVAVGPVILVVEVKHWRGFVWCNGQRWYHQGRKEGQTLEFEDVLEDNLVKATALRRYIENDKRIPLPDFEVATADLRDEEDRGTWYKDPRLHKLSGKLVVPVVVFTNKMVKLDPKTVKRKENVFDMPGFKKYARELIQSTRGTSPISLYKLRFIEFVGRQLFHQNYNPSGCYLSLRDEMRVATAVRTMRTWDMVILLNGKLYHGDIVKIELESIKKRFERKQIADMEVLWFTGLFGFLKTLWLNTNGIIKIKFVDPKAGTITVSQAMRKMKRSCNGNKLFLKLAGSVEIVSIILTDVASVQLSRHEHGV</sequence>
<accession>G0UXA5</accession>
<dbReference type="AlphaFoldDB" id="G0UXA5"/>
<proteinExistence type="predicted"/>
<dbReference type="Pfam" id="PF08378">
    <property type="entry name" value="NERD"/>
    <property type="match status" value="1"/>
</dbReference>
<gene>
    <name evidence="3" type="ORF">TCIL3000_10_7980</name>
</gene>
<dbReference type="VEuPathDB" id="TriTrypDB:TcIL3000_10_7980"/>
<dbReference type="PANTHER" id="PTHR35287">
    <property type="entry name" value="SI:ZFOS-911D5.4"/>
    <property type="match status" value="1"/>
</dbReference>
<dbReference type="InterPro" id="IPR011528">
    <property type="entry name" value="NERD"/>
</dbReference>
<dbReference type="PANTHER" id="PTHR35287:SF1">
    <property type="entry name" value="SI:ZFOS-911D5.4"/>
    <property type="match status" value="1"/>
</dbReference>
<evidence type="ECO:0000259" key="2">
    <source>
        <dbReference type="Pfam" id="PF08378"/>
    </source>
</evidence>
<dbReference type="EMBL" id="HE575323">
    <property type="protein sequence ID" value="CCC94022.1"/>
    <property type="molecule type" value="Genomic_DNA"/>
</dbReference>
<evidence type="ECO:0000313" key="3">
    <source>
        <dbReference type="EMBL" id="CCC94022.1"/>
    </source>
</evidence>
<evidence type="ECO:0000256" key="1">
    <source>
        <dbReference type="SAM" id="Phobius"/>
    </source>
</evidence>
<reference evidence="3" key="1">
    <citation type="journal article" date="2012" name="Proc. Natl. Acad. Sci. U.S.A.">
        <title>Antigenic diversity is generated by distinct evolutionary mechanisms in African trypanosome species.</title>
        <authorList>
            <person name="Jackson A.P."/>
            <person name="Berry A."/>
            <person name="Aslett M."/>
            <person name="Allison H.C."/>
            <person name="Burton P."/>
            <person name="Vavrova-Anderson J."/>
            <person name="Brown R."/>
            <person name="Browne H."/>
            <person name="Corton N."/>
            <person name="Hauser H."/>
            <person name="Gamble J."/>
            <person name="Gilderthorp R."/>
            <person name="Marcello L."/>
            <person name="McQuillan J."/>
            <person name="Otto T.D."/>
            <person name="Quail M.A."/>
            <person name="Sanders M.J."/>
            <person name="van Tonder A."/>
            <person name="Ginger M.L."/>
            <person name="Field M.C."/>
            <person name="Barry J.D."/>
            <person name="Hertz-Fowler C."/>
            <person name="Berriman M."/>
        </authorList>
    </citation>
    <scope>NUCLEOTIDE SEQUENCE</scope>
    <source>
        <strain evidence="3">IL3000</strain>
    </source>
</reference>
<name>G0UXA5_TRYCI</name>
<keyword evidence="1" id="KW-0812">Transmembrane</keyword>
<feature type="domain" description="NERD" evidence="2">
    <location>
        <begin position="66"/>
        <end position="164"/>
    </location>
</feature>